<dbReference type="GO" id="GO:0005524">
    <property type="term" value="F:ATP binding"/>
    <property type="evidence" value="ECO:0007669"/>
    <property type="project" value="UniProtKB-KW"/>
</dbReference>
<dbReference type="EC" id="2.7.1.71" evidence="6"/>
<dbReference type="Gene3D" id="3.40.50.300">
    <property type="entry name" value="P-loop containing nucleotide triphosphate hydrolases"/>
    <property type="match status" value="1"/>
</dbReference>
<comment type="pathway">
    <text evidence="4">Metabolic intermediate biosynthesis; chorismate biosynthesis; chorismate from D-erythrose 4-phosphate and phosphoenolpyruvate: step 5/7.</text>
</comment>
<dbReference type="AlphaFoldDB" id="A0A2R6RJR2"/>
<evidence type="ECO:0000256" key="12">
    <source>
        <dbReference type="ARBA" id="ARBA00022741"/>
    </source>
</evidence>
<dbReference type="GO" id="GO:0005829">
    <property type="term" value="C:cytosol"/>
    <property type="evidence" value="ECO:0007669"/>
    <property type="project" value="TreeGrafter"/>
</dbReference>
<dbReference type="GO" id="GO:0009423">
    <property type="term" value="P:chorismate biosynthetic process"/>
    <property type="evidence" value="ECO:0007669"/>
    <property type="project" value="UniProtKB-UniPathway"/>
</dbReference>
<dbReference type="PANTHER" id="PTHR21087:SF16">
    <property type="entry name" value="SHIKIMATE KINASE 1, CHLOROPLASTIC"/>
    <property type="match status" value="1"/>
</dbReference>
<evidence type="ECO:0000256" key="9">
    <source>
        <dbReference type="ARBA" id="ARBA00022640"/>
    </source>
</evidence>
<organism evidence="19 20">
    <name type="scientific">Actinidia chinensis var. chinensis</name>
    <name type="common">Chinese soft-hair kiwi</name>
    <dbReference type="NCBI Taxonomy" id="1590841"/>
    <lineage>
        <taxon>Eukaryota</taxon>
        <taxon>Viridiplantae</taxon>
        <taxon>Streptophyta</taxon>
        <taxon>Embryophyta</taxon>
        <taxon>Tracheophyta</taxon>
        <taxon>Spermatophyta</taxon>
        <taxon>Magnoliopsida</taxon>
        <taxon>eudicotyledons</taxon>
        <taxon>Gunneridae</taxon>
        <taxon>Pentapetalae</taxon>
        <taxon>asterids</taxon>
        <taxon>Ericales</taxon>
        <taxon>Actinidiaceae</taxon>
        <taxon>Actinidia</taxon>
    </lineage>
</organism>
<proteinExistence type="inferred from homology"/>
<evidence type="ECO:0000256" key="3">
    <source>
        <dbReference type="ARBA" id="ARBA00004229"/>
    </source>
</evidence>
<comment type="cofactor">
    <cofactor evidence="1">
        <name>Mg(2+)</name>
        <dbReference type="ChEBI" id="CHEBI:18420"/>
    </cofactor>
</comment>
<evidence type="ECO:0000313" key="20">
    <source>
        <dbReference type="Proteomes" id="UP000241394"/>
    </source>
</evidence>
<sequence>MEAKLAQSLQFSTWIDSEKMVWKPSRPLQFSPRSRERMKLQILTYCHLHKPVTSKVSCSYRNFPGSVLQSGSFPACFDEAMVLKNKSEDIEPYLDGRCIYLVGMMGSGKTTVGRILSDILSYSFFDSDTLIEQAVGATSVAEIFKLHGESFFRDNETDVLRKLSLMQRLVVSTGGGAVIRPINWKYMQKGISVWLDVPLEALARRIAAVGTESRPLLQHQESGDAYAKAFTRLSTLWEERSEAYANASARVSLENIAAKLGYIDVCNLTPTVIAIEALEQIESFLKK</sequence>
<dbReference type="GO" id="GO:0019632">
    <property type="term" value="P:shikimate metabolic process"/>
    <property type="evidence" value="ECO:0007669"/>
    <property type="project" value="UniProtKB-ARBA"/>
</dbReference>
<keyword evidence="12" id="KW-0547">Nucleotide-binding</keyword>
<dbReference type="GO" id="GO:0008652">
    <property type="term" value="P:amino acid biosynthetic process"/>
    <property type="evidence" value="ECO:0007669"/>
    <property type="project" value="UniProtKB-KW"/>
</dbReference>
<keyword evidence="11" id="KW-0479">Metal-binding</keyword>
<dbReference type="OMA" id="LHHDSGD"/>
<dbReference type="OrthoDB" id="197068at2759"/>
<keyword evidence="10" id="KW-0808">Transferase</keyword>
<gene>
    <name evidence="19" type="ORF">CEY00_Acc05509</name>
</gene>
<comment type="catalytic activity">
    <reaction evidence="18">
        <text>shikimate + ATP = 3-phosphoshikimate + ADP + H(+)</text>
        <dbReference type="Rhea" id="RHEA:13121"/>
        <dbReference type="ChEBI" id="CHEBI:15378"/>
        <dbReference type="ChEBI" id="CHEBI:30616"/>
        <dbReference type="ChEBI" id="CHEBI:36208"/>
        <dbReference type="ChEBI" id="CHEBI:145989"/>
        <dbReference type="ChEBI" id="CHEBI:456216"/>
        <dbReference type="EC" id="2.7.1.71"/>
    </reaction>
</comment>
<dbReference type="STRING" id="1590841.A0A2R6RJR2"/>
<evidence type="ECO:0000256" key="6">
    <source>
        <dbReference type="ARBA" id="ARBA00012154"/>
    </source>
</evidence>
<keyword evidence="7" id="KW-0150">Chloroplast</keyword>
<dbReference type="GO" id="GO:0009507">
    <property type="term" value="C:chloroplast"/>
    <property type="evidence" value="ECO:0007669"/>
    <property type="project" value="UniProtKB-SubCell"/>
</dbReference>
<dbReference type="UniPathway" id="UPA00053">
    <property type="reaction ID" value="UER00088"/>
</dbReference>
<evidence type="ECO:0000256" key="8">
    <source>
        <dbReference type="ARBA" id="ARBA00022605"/>
    </source>
</evidence>
<keyword evidence="17" id="KW-0057">Aromatic amino acid biosynthesis</keyword>
<evidence type="ECO:0000256" key="17">
    <source>
        <dbReference type="ARBA" id="ARBA00023141"/>
    </source>
</evidence>
<evidence type="ECO:0000313" key="19">
    <source>
        <dbReference type="EMBL" id="PSS30271.1"/>
    </source>
</evidence>
<dbReference type="PROSITE" id="PS01128">
    <property type="entry name" value="SHIKIMATE_KINASE"/>
    <property type="match status" value="1"/>
</dbReference>
<evidence type="ECO:0000256" key="16">
    <source>
        <dbReference type="ARBA" id="ARBA00022946"/>
    </source>
</evidence>
<dbReference type="FunCoup" id="A0A2R6RJR2">
    <property type="interactions" value="635"/>
</dbReference>
<comment type="subcellular location">
    <subcellularLocation>
        <location evidence="3">Plastid</location>
        <location evidence="3">Chloroplast</location>
    </subcellularLocation>
</comment>
<dbReference type="CDD" id="cd00464">
    <property type="entry name" value="SK"/>
    <property type="match status" value="1"/>
</dbReference>
<keyword evidence="14" id="KW-0067">ATP-binding</keyword>
<evidence type="ECO:0000256" key="5">
    <source>
        <dbReference type="ARBA" id="ARBA00006997"/>
    </source>
</evidence>
<evidence type="ECO:0000256" key="10">
    <source>
        <dbReference type="ARBA" id="ARBA00022679"/>
    </source>
</evidence>
<dbReference type="InterPro" id="IPR031322">
    <property type="entry name" value="Shikimate/glucono_kinase"/>
</dbReference>
<dbReference type="InterPro" id="IPR027417">
    <property type="entry name" value="P-loop_NTPase"/>
</dbReference>
<evidence type="ECO:0000256" key="11">
    <source>
        <dbReference type="ARBA" id="ARBA00022723"/>
    </source>
</evidence>
<evidence type="ECO:0000256" key="1">
    <source>
        <dbReference type="ARBA" id="ARBA00001946"/>
    </source>
</evidence>
<evidence type="ECO:0000256" key="2">
    <source>
        <dbReference type="ARBA" id="ARBA00002641"/>
    </source>
</evidence>
<dbReference type="InterPro" id="IPR000623">
    <property type="entry name" value="Shikimate_kinase/TSH1"/>
</dbReference>
<dbReference type="InterPro" id="IPR023000">
    <property type="entry name" value="Shikimate_kinase_CS"/>
</dbReference>
<name>A0A2R6RJR2_ACTCC</name>
<comment type="caution">
    <text evidence="19">The sequence shown here is derived from an EMBL/GenBank/DDBJ whole genome shotgun (WGS) entry which is preliminary data.</text>
</comment>
<reference evidence="19 20" key="1">
    <citation type="submission" date="2017-07" db="EMBL/GenBank/DDBJ databases">
        <title>An improved, manually edited Actinidia chinensis var. chinensis (kiwifruit) genome highlights the challenges associated with draft genomes and gene prediction in plants.</title>
        <authorList>
            <person name="Pilkington S."/>
            <person name="Crowhurst R."/>
            <person name="Hilario E."/>
            <person name="Nardozza S."/>
            <person name="Fraser L."/>
            <person name="Peng Y."/>
            <person name="Gunaseelan K."/>
            <person name="Simpson R."/>
            <person name="Tahir J."/>
            <person name="Deroles S."/>
            <person name="Templeton K."/>
            <person name="Luo Z."/>
            <person name="Davy M."/>
            <person name="Cheng C."/>
            <person name="Mcneilage M."/>
            <person name="Scaglione D."/>
            <person name="Liu Y."/>
            <person name="Zhang Q."/>
            <person name="Datson P."/>
            <person name="De Silva N."/>
            <person name="Gardiner S."/>
            <person name="Bassett H."/>
            <person name="Chagne D."/>
            <person name="Mccallum J."/>
            <person name="Dzierzon H."/>
            <person name="Deng C."/>
            <person name="Wang Y.-Y."/>
            <person name="Barron N."/>
            <person name="Manako K."/>
            <person name="Bowen J."/>
            <person name="Foster T."/>
            <person name="Erridge Z."/>
            <person name="Tiffin H."/>
            <person name="Waite C."/>
            <person name="Davies K."/>
            <person name="Grierson E."/>
            <person name="Laing W."/>
            <person name="Kirk R."/>
            <person name="Chen X."/>
            <person name="Wood M."/>
            <person name="Montefiori M."/>
            <person name="Brummell D."/>
            <person name="Schwinn K."/>
            <person name="Catanach A."/>
            <person name="Fullerton C."/>
            <person name="Li D."/>
            <person name="Meiyalaghan S."/>
            <person name="Nieuwenhuizen N."/>
            <person name="Read N."/>
            <person name="Prakash R."/>
            <person name="Hunter D."/>
            <person name="Zhang H."/>
            <person name="Mckenzie M."/>
            <person name="Knabel M."/>
            <person name="Harris A."/>
            <person name="Allan A."/>
            <person name="Chen A."/>
            <person name="Janssen B."/>
            <person name="Plunkett B."/>
            <person name="Dwamena C."/>
            <person name="Voogd C."/>
            <person name="Leif D."/>
            <person name="Lafferty D."/>
            <person name="Souleyre E."/>
            <person name="Varkonyi-Gasic E."/>
            <person name="Gambi F."/>
            <person name="Hanley J."/>
            <person name="Yao J.-L."/>
            <person name="Cheung J."/>
            <person name="David K."/>
            <person name="Warren B."/>
            <person name="Marsh K."/>
            <person name="Snowden K."/>
            <person name="Lin-Wang K."/>
            <person name="Brian L."/>
            <person name="Martinez-Sanchez M."/>
            <person name="Wang M."/>
            <person name="Ileperuma N."/>
            <person name="Macnee N."/>
            <person name="Campin R."/>
            <person name="Mcatee P."/>
            <person name="Drummond R."/>
            <person name="Espley R."/>
            <person name="Ireland H."/>
            <person name="Wu R."/>
            <person name="Atkinson R."/>
            <person name="Karunairetnam S."/>
            <person name="Bulley S."/>
            <person name="Chunkath S."/>
            <person name="Hanley Z."/>
            <person name="Storey R."/>
            <person name="Thrimawithana A."/>
            <person name="Thomson S."/>
            <person name="David C."/>
            <person name="Testolin R."/>
        </authorList>
    </citation>
    <scope>NUCLEOTIDE SEQUENCE [LARGE SCALE GENOMIC DNA]</scope>
    <source>
        <strain evidence="20">cv. Red5</strain>
        <tissue evidence="19">Young leaf</tissue>
    </source>
</reference>
<evidence type="ECO:0000256" key="7">
    <source>
        <dbReference type="ARBA" id="ARBA00022528"/>
    </source>
</evidence>
<evidence type="ECO:0000256" key="18">
    <source>
        <dbReference type="ARBA" id="ARBA00048567"/>
    </source>
</evidence>
<protein>
    <recommendedName>
        <fullName evidence="6">shikimate kinase</fullName>
        <ecNumber evidence="6">2.7.1.71</ecNumber>
    </recommendedName>
</protein>
<dbReference type="InParanoid" id="A0A2R6RJR2"/>
<dbReference type="GO" id="GO:0046872">
    <property type="term" value="F:metal ion binding"/>
    <property type="evidence" value="ECO:0007669"/>
    <property type="project" value="UniProtKB-KW"/>
</dbReference>
<dbReference type="GO" id="GO:0009073">
    <property type="term" value="P:aromatic amino acid family biosynthetic process"/>
    <property type="evidence" value="ECO:0007669"/>
    <property type="project" value="UniProtKB-KW"/>
</dbReference>
<evidence type="ECO:0000256" key="15">
    <source>
        <dbReference type="ARBA" id="ARBA00022842"/>
    </source>
</evidence>
<dbReference type="EMBL" id="NKQK01000005">
    <property type="protein sequence ID" value="PSS30271.1"/>
    <property type="molecule type" value="Genomic_DNA"/>
</dbReference>
<dbReference type="Proteomes" id="UP000241394">
    <property type="component" value="Chromosome LG5"/>
</dbReference>
<dbReference type="FunFam" id="3.40.50.300:FF:000822">
    <property type="entry name" value="Shikimate kinase, chloroplastic"/>
    <property type="match status" value="1"/>
</dbReference>
<dbReference type="PANTHER" id="PTHR21087">
    <property type="entry name" value="SHIKIMATE KINASE"/>
    <property type="match status" value="1"/>
</dbReference>
<keyword evidence="20" id="KW-1185">Reference proteome</keyword>
<keyword evidence="9" id="KW-0934">Plastid</keyword>
<evidence type="ECO:0000256" key="13">
    <source>
        <dbReference type="ARBA" id="ARBA00022777"/>
    </source>
</evidence>
<dbReference type="GO" id="GO:0004765">
    <property type="term" value="F:shikimate kinase activity"/>
    <property type="evidence" value="ECO:0007669"/>
    <property type="project" value="UniProtKB-EC"/>
</dbReference>
<keyword evidence="13 19" id="KW-0418">Kinase</keyword>
<keyword evidence="16" id="KW-0809">Transit peptide</keyword>
<keyword evidence="8" id="KW-0028">Amino-acid biosynthesis</keyword>
<evidence type="ECO:0000256" key="14">
    <source>
        <dbReference type="ARBA" id="ARBA00022840"/>
    </source>
</evidence>
<comment type="similarity">
    <text evidence="5">Belongs to the shikimate kinase family.</text>
</comment>
<comment type="function">
    <text evidence="2">Catalyzes the specific phosphorylation of the 3-hydroxyl group of shikimic acid using ATP as a cosubstrate.</text>
</comment>
<dbReference type="HAMAP" id="MF_00109">
    <property type="entry name" value="Shikimate_kinase"/>
    <property type="match status" value="1"/>
</dbReference>
<dbReference type="Pfam" id="PF01202">
    <property type="entry name" value="SKI"/>
    <property type="match status" value="1"/>
</dbReference>
<dbReference type="SUPFAM" id="SSF52540">
    <property type="entry name" value="P-loop containing nucleoside triphosphate hydrolases"/>
    <property type="match status" value="1"/>
</dbReference>
<accession>A0A2R6RJR2</accession>
<evidence type="ECO:0000256" key="4">
    <source>
        <dbReference type="ARBA" id="ARBA00004842"/>
    </source>
</evidence>
<keyword evidence="15" id="KW-0460">Magnesium</keyword>
<dbReference type="PRINTS" id="PR01100">
    <property type="entry name" value="SHIKIMTKNASE"/>
</dbReference>
<reference evidence="20" key="2">
    <citation type="journal article" date="2018" name="BMC Genomics">
        <title>A manually annotated Actinidia chinensis var. chinensis (kiwifruit) genome highlights the challenges associated with draft genomes and gene prediction in plants.</title>
        <authorList>
            <person name="Pilkington S.M."/>
            <person name="Crowhurst R."/>
            <person name="Hilario E."/>
            <person name="Nardozza S."/>
            <person name="Fraser L."/>
            <person name="Peng Y."/>
            <person name="Gunaseelan K."/>
            <person name="Simpson R."/>
            <person name="Tahir J."/>
            <person name="Deroles S.C."/>
            <person name="Templeton K."/>
            <person name="Luo Z."/>
            <person name="Davy M."/>
            <person name="Cheng C."/>
            <person name="McNeilage M."/>
            <person name="Scaglione D."/>
            <person name="Liu Y."/>
            <person name="Zhang Q."/>
            <person name="Datson P."/>
            <person name="De Silva N."/>
            <person name="Gardiner S.E."/>
            <person name="Bassett H."/>
            <person name="Chagne D."/>
            <person name="McCallum J."/>
            <person name="Dzierzon H."/>
            <person name="Deng C."/>
            <person name="Wang Y.Y."/>
            <person name="Barron L."/>
            <person name="Manako K."/>
            <person name="Bowen J."/>
            <person name="Foster T.M."/>
            <person name="Erridge Z.A."/>
            <person name="Tiffin H."/>
            <person name="Waite C.N."/>
            <person name="Davies K.M."/>
            <person name="Grierson E.P."/>
            <person name="Laing W.A."/>
            <person name="Kirk R."/>
            <person name="Chen X."/>
            <person name="Wood M."/>
            <person name="Montefiori M."/>
            <person name="Brummell D.A."/>
            <person name="Schwinn K.E."/>
            <person name="Catanach A."/>
            <person name="Fullerton C."/>
            <person name="Li D."/>
            <person name="Meiyalaghan S."/>
            <person name="Nieuwenhuizen N."/>
            <person name="Read N."/>
            <person name="Prakash R."/>
            <person name="Hunter D."/>
            <person name="Zhang H."/>
            <person name="McKenzie M."/>
            <person name="Knabel M."/>
            <person name="Harris A."/>
            <person name="Allan A.C."/>
            <person name="Gleave A."/>
            <person name="Chen A."/>
            <person name="Janssen B.J."/>
            <person name="Plunkett B."/>
            <person name="Ampomah-Dwamena C."/>
            <person name="Voogd C."/>
            <person name="Leif D."/>
            <person name="Lafferty D."/>
            <person name="Souleyre E.J.F."/>
            <person name="Varkonyi-Gasic E."/>
            <person name="Gambi F."/>
            <person name="Hanley J."/>
            <person name="Yao J.L."/>
            <person name="Cheung J."/>
            <person name="David K.M."/>
            <person name="Warren B."/>
            <person name="Marsh K."/>
            <person name="Snowden K.C."/>
            <person name="Lin-Wang K."/>
            <person name="Brian L."/>
            <person name="Martinez-Sanchez M."/>
            <person name="Wang M."/>
            <person name="Ileperuma N."/>
            <person name="Macnee N."/>
            <person name="Campin R."/>
            <person name="McAtee P."/>
            <person name="Drummond R.S.M."/>
            <person name="Espley R.V."/>
            <person name="Ireland H.S."/>
            <person name="Wu R."/>
            <person name="Atkinson R.G."/>
            <person name="Karunairetnam S."/>
            <person name="Bulley S."/>
            <person name="Chunkath S."/>
            <person name="Hanley Z."/>
            <person name="Storey R."/>
            <person name="Thrimawithana A.H."/>
            <person name="Thomson S."/>
            <person name="David C."/>
            <person name="Testolin R."/>
            <person name="Huang H."/>
            <person name="Hellens R.P."/>
            <person name="Schaffer R.J."/>
        </authorList>
    </citation>
    <scope>NUCLEOTIDE SEQUENCE [LARGE SCALE GENOMIC DNA]</scope>
    <source>
        <strain evidence="20">cv. Red5</strain>
    </source>
</reference>
<dbReference type="Gramene" id="PSS30271">
    <property type="protein sequence ID" value="PSS30271"/>
    <property type="gene ID" value="CEY00_Acc05509"/>
</dbReference>